<dbReference type="PANTHER" id="PTHR46494">
    <property type="entry name" value="CORA FAMILY METAL ION TRANSPORTER (EUROFUNG)"/>
    <property type="match status" value="1"/>
</dbReference>
<comment type="subcellular location">
    <subcellularLocation>
        <location evidence="1">Cell membrane</location>
        <topology evidence="1">Multi-pass membrane protein</topology>
    </subcellularLocation>
    <subcellularLocation>
        <location evidence="8">Membrane</location>
        <topology evidence="8">Multi-pass membrane protein</topology>
    </subcellularLocation>
</comment>
<dbReference type="NCBIfam" id="TIGR00383">
    <property type="entry name" value="corA"/>
    <property type="match status" value="1"/>
</dbReference>
<accession>A0A2N5GS25</accession>
<keyword evidence="5 8" id="KW-0812">Transmembrane</keyword>
<protein>
    <recommendedName>
        <fullName evidence="8">Magnesium transport protein CorA</fullName>
    </recommendedName>
</protein>
<organism evidence="9 11">
    <name type="scientific">Bacillus canaveralius</name>
    <dbReference type="NCBI Taxonomy" id="1403243"/>
    <lineage>
        <taxon>Bacteria</taxon>
        <taxon>Bacillati</taxon>
        <taxon>Bacillota</taxon>
        <taxon>Bacilli</taxon>
        <taxon>Bacillales</taxon>
        <taxon>Bacillaceae</taxon>
        <taxon>Bacillus</taxon>
    </lineage>
</organism>
<dbReference type="GO" id="GO:0050897">
    <property type="term" value="F:cobalt ion binding"/>
    <property type="evidence" value="ECO:0007669"/>
    <property type="project" value="TreeGrafter"/>
</dbReference>
<evidence type="ECO:0000256" key="5">
    <source>
        <dbReference type="ARBA" id="ARBA00022692"/>
    </source>
</evidence>
<dbReference type="CDD" id="cd12831">
    <property type="entry name" value="TmCorA-like_u2"/>
    <property type="match status" value="1"/>
</dbReference>
<keyword evidence="4 8" id="KW-1003">Cell membrane</keyword>
<evidence type="ECO:0000256" key="7">
    <source>
        <dbReference type="ARBA" id="ARBA00023136"/>
    </source>
</evidence>
<evidence type="ECO:0000313" key="9">
    <source>
        <dbReference type="EMBL" id="PLR86355.1"/>
    </source>
</evidence>
<dbReference type="GO" id="GO:0015095">
    <property type="term" value="F:magnesium ion transmembrane transporter activity"/>
    <property type="evidence" value="ECO:0007669"/>
    <property type="project" value="UniProtKB-UniRule"/>
</dbReference>
<keyword evidence="8" id="KW-0406">Ion transport</keyword>
<keyword evidence="8" id="KW-0460">Magnesium</keyword>
<dbReference type="InterPro" id="IPR002523">
    <property type="entry name" value="MgTranspt_CorA/ZnTranspt_ZntB"/>
</dbReference>
<keyword evidence="3 8" id="KW-0813">Transport</keyword>
<evidence type="ECO:0000256" key="2">
    <source>
        <dbReference type="ARBA" id="ARBA00009765"/>
    </source>
</evidence>
<dbReference type="InterPro" id="IPR045863">
    <property type="entry name" value="CorA_TM1_TM2"/>
</dbReference>
<dbReference type="GO" id="GO:0000287">
    <property type="term" value="F:magnesium ion binding"/>
    <property type="evidence" value="ECO:0007669"/>
    <property type="project" value="TreeGrafter"/>
</dbReference>
<dbReference type="FunFam" id="1.20.58.340:FF:000012">
    <property type="entry name" value="Magnesium transport protein CorA"/>
    <property type="match status" value="1"/>
</dbReference>
<evidence type="ECO:0000313" key="11">
    <source>
        <dbReference type="Proteomes" id="UP000234951"/>
    </source>
</evidence>
<dbReference type="PANTHER" id="PTHR46494:SF1">
    <property type="entry name" value="CORA FAMILY METAL ION TRANSPORTER (EUROFUNG)"/>
    <property type="match status" value="1"/>
</dbReference>
<dbReference type="SUPFAM" id="SSF144083">
    <property type="entry name" value="Magnesium transport protein CorA, transmembrane region"/>
    <property type="match status" value="1"/>
</dbReference>
<name>A0A2N5GS25_9BACI</name>
<reference evidence="9 11" key="1">
    <citation type="submission" date="2017-11" db="EMBL/GenBank/DDBJ databases">
        <title>Comparitive Functional Genomics of Dry Heat Resistant strains isolated from the Viking Spacecraft.</title>
        <authorList>
            <person name="Seuylemezian A."/>
            <person name="Cooper K."/>
            <person name="Vaishampayan P."/>
        </authorList>
    </citation>
    <scope>NUCLEOTIDE SEQUENCE [LARGE SCALE GENOMIC DNA]</scope>
    <source>
        <strain evidence="9 11">M4.6</strain>
    </source>
</reference>
<dbReference type="Gene3D" id="1.20.58.340">
    <property type="entry name" value="Magnesium transport protein CorA, transmembrane region"/>
    <property type="match status" value="2"/>
</dbReference>
<sequence length="316" mass="37873">MIKTYAITHSYKLVYDIAIEELISNDYLWYWIDFSEPTADELLILQHPLRFHPLAIEDCTVRLQRPKLDYYEEQVFFVTHSVNPETFEKEEVNVFLGEHYIVTFHQHQSNEIEEVWGRLHESSKLERWDQYLVLYHLIDKLVDNYFPIIYKIEDTLTEIEDNSTNKSMEELLEGLFDTRHDLLSFRHTVSPMKDLLYRMLNSHRLTNLQHRKEYFADIHDHLLKLSEMIDTNREITMDIRDSYLSLNANQSNRVMKVLTVITTIFMPLTFIAGVYGMNFENMPELTWKYGYFATLFVMFAVGFGMAIWFKKKGWFK</sequence>
<dbReference type="EMBL" id="PGVA01000003">
    <property type="protein sequence ID" value="PLR86355.1"/>
    <property type="molecule type" value="Genomic_DNA"/>
</dbReference>
<evidence type="ECO:0000256" key="1">
    <source>
        <dbReference type="ARBA" id="ARBA00004651"/>
    </source>
</evidence>
<evidence type="ECO:0000256" key="6">
    <source>
        <dbReference type="ARBA" id="ARBA00022989"/>
    </source>
</evidence>
<keyword evidence="12" id="KW-1185">Reference proteome</keyword>
<dbReference type="InterPro" id="IPR004488">
    <property type="entry name" value="Mg/Co-transport_prot_CorA"/>
</dbReference>
<comment type="similarity">
    <text evidence="2 8">Belongs to the CorA metal ion transporter (MIT) (TC 1.A.35) family.</text>
</comment>
<reference evidence="10 12" key="2">
    <citation type="submission" date="2017-12" db="EMBL/GenBank/DDBJ databases">
        <title>Comparative Functional Genomics of Dry Heat Resistant strains isolated from the Viking Spacecraft.</title>
        <authorList>
            <person name="Seuylemezian A."/>
            <person name="Cooper K."/>
            <person name="Vaishampayan P."/>
        </authorList>
    </citation>
    <scope>NUCLEOTIDE SEQUENCE [LARGE SCALE GENOMIC DNA]</scope>
    <source>
        <strain evidence="10 12">ATCC 29669</strain>
    </source>
</reference>
<comment type="caution">
    <text evidence="9">The sequence shown here is derived from an EMBL/GenBank/DDBJ whole genome shotgun (WGS) entry which is preliminary data.</text>
</comment>
<dbReference type="Proteomes" id="UP000234951">
    <property type="component" value="Unassembled WGS sequence"/>
</dbReference>
<dbReference type="GO" id="GO:0005886">
    <property type="term" value="C:plasma membrane"/>
    <property type="evidence" value="ECO:0007669"/>
    <property type="project" value="UniProtKB-SubCell"/>
</dbReference>
<dbReference type="SUPFAM" id="SSF143865">
    <property type="entry name" value="CorA soluble domain-like"/>
    <property type="match status" value="1"/>
</dbReference>
<gene>
    <name evidence="8 9" type="primary">corA</name>
    <name evidence="9" type="ORF">CU635_01800</name>
    <name evidence="10" type="ORF">CVD25_07645</name>
</gene>
<evidence type="ECO:0000313" key="10">
    <source>
        <dbReference type="EMBL" id="PLR98588.1"/>
    </source>
</evidence>
<dbReference type="OrthoDB" id="9803416at2"/>
<evidence type="ECO:0000256" key="8">
    <source>
        <dbReference type="RuleBase" id="RU362010"/>
    </source>
</evidence>
<evidence type="ECO:0000313" key="12">
    <source>
        <dbReference type="Proteomes" id="UP000235114"/>
    </source>
</evidence>
<dbReference type="EMBL" id="PGVD01000021">
    <property type="protein sequence ID" value="PLR98588.1"/>
    <property type="molecule type" value="Genomic_DNA"/>
</dbReference>
<dbReference type="Pfam" id="PF01544">
    <property type="entry name" value="CorA"/>
    <property type="match status" value="1"/>
</dbReference>
<dbReference type="AlphaFoldDB" id="A0A2N5GS25"/>
<dbReference type="Gene3D" id="3.30.460.20">
    <property type="entry name" value="CorA soluble domain-like"/>
    <property type="match status" value="1"/>
</dbReference>
<evidence type="ECO:0000256" key="4">
    <source>
        <dbReference type="ARBA" id="ARBA00022475"/>
    </source>
</evidence>
<keyword evidence="7 8" id="KW-0472">Membrane</keyword>
<keyword evidence="6 8" id="KW-1133">Transmembrane helix</keyword>
<evidence type="ECO:0000256" key="3">
    <source>
        <dbReference type="ARBA" id="ARBA00022448"/>
    </source>
</evidence>
<dbReference type="GO" id="GO:0015087">
    <property type="term" value="F:cobalt ion transmembrane transporter activity"/>
    <property type="evidence" value="ECO:0007669"/>
    <property type="project" value="UniProtKB-UniRule"/>
</dbReference>
<dbReference type="Proteomes" id="UP000235114">
    <property type="component" value="Unassembled WGS sequence"/>
</dbReference>
<dbReference type="RefSeq" id="WP_101575450.1">
    <property type="nucleotide sequence ID" value="NZ_PGVA01000003.1"/>
</dbReference>
<feature type="transmembrane region" description="Helical" evidence="8">
    <location>
        <begin position="257"/>
        <end position="277"/>
    </location>
</feature>
<comment type="function">
    <text evidence="8">Mediates influx of magnesium ions.</text>
</comment>
<dbReference type="InterPro" id="IPR045861">
    <property type="entry name" value="CorA_cytoplasmic_dom"/>
</dbReference>
<feature type="transmembrane region" description="Helical" evidence="8">
    <location>
        <begin position="289"/>
        <end position="309"/>
    </location>
</feature>
<proteinExistence type="inferred from homology"/>